<organism evidence="1 2">
    <name type="scientific">Nocardioides ginsengisegetis</name>
    <dbReference type="NCBI Taxonomy" id="661491"/>
    <lineage>
        <taxon>Bacteria</taxon>
        <taxon>Bacillati</taxon>
        <taxon>Actinomycetota</taxon>
        <taxon>Actinomycetes</taxon>
        <taxon>Propionibacteriales</taxon>
        <taxon>Nocardioidaceae</taxon>
        <taxon>Nocardioides</taxon>
    </lineage>
</organism>
<dbReference type="Proteomes" id="UP000580910">
    <property type="component" value="Unassembled WGS sequence"/>
</dbReference>
<proteinExistence type="predicted"/>
<gene>
    <name evidence="1" type="ORF">FB382_001309</name>
</gene>
<evidence type="ECO:0000313" key="1">
    <source>
        <dbReference type="EMBL" id="MBA8803018.1"/>
    </source>
</evidence>
<accession>A0A7W3IYI8</accession>
<comment type="caution">
    <text evidence="1">The sequence shown here is derived from an EMBL/GenBank/DDBJ whole genome shotgun (WGS) entry which is preliminary data.</text>
</comment>
<name>A0A7W3IYI8_9ACTN</name>
<evidence type="ECO:0000313" key="2">
    <source>
        <dbReference type="Proteomes" id="UP000580910"/>
    </source>
</evidence>
<keyword evidence="2" id="KW-1185">Reference proteome</keyword>
<dbReference type="EMBL" id="JACGXA010000001">
    <property type="protein sequence ID" value="MBA8803018.1"/>
    <property type="molecule type" value="Genomic_DNA"/>
</dbReference>
<sequence>MTAIDLAQTQGRRLLGMEGFVVGQSVYPSMSRIADFSRPGYQGSAYDEAKALLIGPWSEVPDDMHADAAGSYMIDIVVGD</sequence>
<dbReference type="RefSeq" id="WP_182537783.1">
    <property type="nucleotide sequence ID" value="NZ_JACGXA010000001.1"/>
</dbReference>
<dbReference type="AlphaFoldDB" id="A0A7W3IYI8"/>
<protein>
    <submittedName>
        <fullName evidence="1">Uncharacterized protein</fullName>
    </submittedName>
</protein>
<reference evidence="1 2" key="1">
    <citation type="submission" date="2020-07" db="EMBL/GenBank/DDBJ databases">
        <title>Sequencing the genomes of 1000 actinobacteria strains.</title>
        <authorList>
            <person name="Klenk H.-P."/>
        </authorList>
    </citation>
    <scope>NUCLEOTIDE SEQUENCE [LARGE SCALE GENOMIC DNA]</scope>
    <source>
        <strain evidence="1 2">DSM 21349</strain>
    </source>
</reference>